<dbReference type="AlphaFoldDB" id="A0AAU7B1L7"/>
<organism evidence="3">
    <name type="scientific">Paraconexibacter sp. AEG42_29</name>
    <dbReference type="NCBI Taxonomy" id="2997339"/>
    <lineage>
        <taxon>Bacteria</taxon>
        <taxon>Bacillati</taxon>
        <taxon>Actinomycetota</taxon>
        <taxon>Thermoleophilia</taxon>
        <taxon>Solirubrobacterales</taxon>
        <taxon>Paraconexibacteraceae</taxon>
        <taxon>Paraconexibacter</taxon>
    </lineage>
</organism>
<dbReference type="SUPFAM" id="SSF69304">
    <property type="entry name" value="Tricorn protease N-terminal domain"/>
    <property type="match status" value="1"/>
</dbReference>
<evidence type="ECO:0000313" key="3">
    <source>
        <dbReference type="EMBL" id="XAY07814.1"/>
    </source>
</evidence>
<evidence type="ECO:0000256" key="1">
    <source>
        <dbReference type="SAM" id="MobiDB-lite"/>
    </source>
</evidence>
<feature type="compositionally biased region" description="Gly residues" evidence="1">
    <location>
        <begin position="359"/>
        <end position="374"/>
    </location>
</feature>
<reference evidence="3" key="1">
    <citation type="submission" date="2022-12" db="EMBL/GenBank/DDBJ databases">
        <title>Paraconexibacter alkalitolerans sp. nov. and Baekduia alba sp. nov., isolated from soil and emended description of the genera Paraconexibacter (Chun et al., 2020) and Baekduia (An et al., 2020).</title>
        <authorList>
            <person name="Vieira S."/>
            <person name="Huber K.J."/>
            <person name="Geppert A."/>
            <person name="Wolf J."/>
            <person name="Neumann-Schaal M."/>
            <person name="Muesken M."/>
            <person name="Overmann J."/>
        </authorList>
    </citation>
    <scope>NUCLEOTIDE SEQUENCE</scope>
    <source>
        <strain evidence="3">AEG42_29</strain>
    </source>
</reference>
<feature type="chain" id="PRO_5043739165" evidence="2">
    <location>
        <begin position="48"/>
        <end position="480"/>
    </location>
</feature>
<feature type="region of interest" description="Disordered" evidence="1">
    <location>
        <begin position="66"/>
        <end position="88"/>
    </location>
</feature>
<name>A0AAU7B1L7_9ACTN</name>
<feature type="signal peptide" evidence="2">
    <location>
        <begin position="1"/>
        <end position="47"/>
    </location>
</feature>
<feature type="compositionally biased region" description="Polar residues" evidence="1">
    <location>
        <begin position="66"/>
        <end position="75"/>
    </location>
</feature>
<dbReference type="KEGG" id="parq:DSM112329_04705"/>
<gene>
    <name evidence="3" type="ORF">DSM112329_04705</name>
</gene>
<feature type="region of interest" description="Disordered" evidence="1">
    <location>
        <begin position="318"/>
        <end position="387"/>
    </location>
</feature>
<sequence>MWGTAACCTVRAMHSSLTRPRRERRRRLVAAATLAAALAGPAATAHADSIVFIKDSNIWLAQPDGSGQYQVTTDGTSDHPYRSPTQADDGTIAAGHLNEIVRLKQNGTVLNRMDPPPLKNTVSHPVDGAPVDVAISPDGSRIVYTLVTYTCPVAGPECAARPATAVTPADRLTPVGNAYTSQSSWVTNSRLLTFAGFLHQVNTFDVGQQEDVHWFDDQELAGQGNSTDLSDGEANRQGTYVAAIRGYGNDRTVMWLPIRGDVAAGSRAAGTLALPTLDGGCITGAVADLSGPTWSPDGRSLAWREAGGIQVWDDAGSCGGGSRMVIPGGSEPDWGPAAVSPGPRPGTGGGTTTPPPGGGPGGPSGPSGPGGPDAGGPDKSGGKPPAVKAKLTLGKSVRLAAALKGGIALRLTGAAKGRRTVTATSGGRKVASGMAVVPASGRATVRLRFTKAARTTLAARKSLVLRVTGVGATLTLTVKR</sequence>
<proteinExistence type="predicted"/>
<protein>
    <submittedName>
        <fullName evidence="3">Uncharacterized protein</fullName>
    </submittedName>
</protein>
<dbReference type="EMBL" id="CP114014">
    <property type="protein sequence ID" value="XAY07814.1"/>
    <property type="molecule type" value="Genomic_DNA"/>
</dbReference>
<dbReference type="Pfam" id="PF07676">
    <property type="entry name" value="PD40"/>
    <property type="match status" value="1"/>
</dbReference>
<dbReference type="InterPro" id="IPR011659">
    <property type="entry name" value="WD40"/>
</dbReference>
<keyword evidence="2" id="KW-0732">Signal</keyword>
<evidence type="ECO:0000256" key="2">
    <source>
        <dbReference type="SAM" id="SignalP"/>
    </source>
</evidence>
<accession>A0AAU7B1L7</accession>